<dbReference type="EMBL" id="SEZN01000006">
    <property type="protein sequence ID" value="RYU65842.1"/>
    <property type="molecule type" value="Genomic_DNA"/>
</dbReference>
<sequence>MITTIELMDSVRARFACKSDREIAKILGITGTSVSGYYRGNIASIDIALHVADVLELDPLDVLISNLCENKVKNQRAIELLSSLINSNSRHKTDRVTTLLAANNNQATTQTSTHLNS</sequence>
<dbReference type="PROSITE" id="PS50943">
    <property type="entry name" value="HTH_CROC1"/>
    <property type="match status" value="1"/>
</dbReference>
<dbReference type="RefSeq" id="WP_130066372.1">
    <property type="nucleotide sequence ID" value="NZ_SEZN01000006.1"/>
</dbReference>
<evidence type="ECO:0000259" key="1">
    <source>
        <dbReference type="PROSITE" id="PS50943"/>
    </source>
</evidence>
<proteinExistence type="predicted"/>
<comment type="caution">
    <text evidence="2">The sequence shown here is derived from an EMBL/GenBank/DDBJ whole genome shotgun (WGS) entry which is preliminary data.</text>
</comment>
<dbReference type="InterPro" id="IPR001387">
    <property type="entry name" value="Cro/C1-type_HTH"/>
</dbReference>
<organism evidence="2 3">
    <name type="scientific">Aliivibrio finisterrensis</name>
    <dbReference type="NCBI Taxonomy" id="511998"/>
    <lineage>
        <taxon>Bacteria</taxon>
        <taxon>Pseudomonadati</taxon>
        <taxon>Pseudomonadota</taxon>
        <taxon>Gammaproteobacteria</taxon>
        <taxon>Vibrionales</taxon>
        <taxon>Vibrionaceae</taxon>
        <taxon>Aliivibrio</taxon>
    </lineage>
</organism>
<protein>
    <recommendedName>
        <fullName evidence="1">HTH cro/C1-type domain-containing protein</fullName>
    </recommendedName>
</protein>
<dbReference type="Proteomes" id="UP000294166">
    <property type="component" value="Unassembled WGS sequence"/>
</dbReference>
<accession>A0ABY0I8W7</accession>
<evidence type="ECO:0000313" key="3">
    <source>
        <dbReference type="Proteomes" id="UP000294166"/>
    </source>
</evidence>
<evidence type="ECO:0000313" key="2">
    <source>
        <dbReference type="EMBL" id="RYU65842.1"/>
    </source>
</evidence>
<feature type="domain" description="HTH cro/C1-type" evidence="1">
    <location>
        <begin position="21"/>
        <end position="63"/>
    </location>
</feature>
<reference evidence="2 3" key="1">
    <citation type="submission" date="2019-02" db="EMBL/GenBank/DDBJ databases">
        <title>Genome sequences of Aliivibrio finisterrensis strains from farmed Atlantic salmon.</title>
        <authorList>
            <person name="Bowman J.P."/>
        </authorList>
    </citation>
    <scope>NUCLEOTIDE SEQUENCE [LARGE SCALE GENOMIC DNA]</scope>
    <source>
        <strain evidence="2 3">A21</strain>
    </source>
</reference>
<keyword evidence="3" id="KW-1185">Reference proteome</keyword>
<name>A0ABY0I8W7_9GAMM</name>
<gene>
    <name evidence="2" type="ORF">ERW53_04710</name>
</gene>